<name>A0AAD9Y1A5_COLKA</name>
<dbReference type="PANTHER" id="PTHR10845">
    <property type="entry name" value="REGULATOR OF G PROTEIN SIGNALING"/>
    <property type="match status" value="1"/>
</dbReference>
<dbReference type="AlphaFoldDB" id="A0AAD9Y1A5"/>
<dbReference type="Pfam" id="PF00610">
    <property type="entry name" value="DEP"/>
    <property type="match status" value="1"/>
</dbReference>
<dbReference type="InterPro" id="IPR036390">
    <property type="entry name" value="WH_DNA-bd_sf"/>
</dbReference>
<gene>
    <name evidence="5" type="ORF">CKAH01_09088</name>
</gene>
<dbReference type="PRINTS" id="PR01301">
    <property type="entry name" value="RGSPROTEIN"/>
</dbReference>
<evidence type="ECO:0000313" key="6">
    <source>
        <dbReference type="Proteomes" id="UP001281614"/>
    </source>
</evidence>
<feature type="domain" description="DEP" evidence="4">
    <location>
        <begin position="458"/>
        <end position="544"/>
    </location>
</feature>
<dbReference type="SUPFAM" id="SSF48097">
    <property type="entry name" value="Regulator of G-protein signaling, RGS"/>
    <property type="match status" value="1"/>
</dbReference>
<dbReference type="EMBL" id="VYYT01000599">
    <property type="protein sequence ID" value="KAK2731212.1"/>
    <property type="molecule type" value="Genomic_DNA"/>
</dbReference>
<feature type="compositionally biased region" description="Low complexity" evidence="2">
    <location>
        <begin position="190"/>
        <end position="203"/>
    </location>
</feature>
<keyword evidence="6" id="KW-1185">Reference proteome</keyword>
<dbReference type="SMART" id="SM00315">
    <property type="entry name" value="RGS"/>
    <property type="match status" value="1"/>
</dbReference>
<dbReference type="GO" id="GO:0009968">
    <property type="term" value="P:negative regulation of signal transduction"/>
    <property type="evidence" value="ECO:0007669"/>
    <property type="project" value="UniProtKB-KW"/>
</dbReference>
<proteinExistence type="predicted"/>
<dbReference type="InterPro" id="IPR036305">
    <property type="entry name" value="RGS_sf"/>
</dbReference>
<evidence type="ECO:0000256" key="1">
    <source>
        <dbReference type="ARBA" id="ARBA00022700"/>
    </source>
</evidence>
<evidence type="ECO:0000313" key="5">
    <source>
        <dbReference type="EMBL" id="KAK2731212.1"/>
    </source>
</evidence>
<dbReference type="CDD" id="cd04450">
    <property type="entry name" value="DEP_RGS7-like"/>
    <property type="match status" value="1"/>
</dbReference>
<accession>A0AAD9Y1A5</accession>
<evidence type="ECO:0000259" key="4">
    <source>
        <dbReference type="PROSITE" id="PS50186"/>
    </source>
</evidence>
<organism evidence="5 6">
    <name type="scientific">Colletotrichum kahawae</name>
    <name type="common">Coffee berry disease fungus</name>
    <dbReference type="NCBI Taxonomy" id="34407"/>
    <lineage>
        <taxon>Eukaryota</taxon>
        <taxon>Fungi</taxon>
        <taxon>Dikarya</taxon>
        <taxon>Ascomycota</taxon>
        <taxon>Pezizomycotina</taxon>
        <taxon>Sordariomycetes</taxon>
        <taxon>Hypocreomycetidae</taxon>
        <taxon>Glomerellales</taxon>
        <taxon>Glomerellaceae</taxon>
        <taxon>Colletotrichum</taxon>
        <taxon>Colletotrichum gloeosporioides species complex</taxon>
    </lineage>
</organism>
<feature type="region of interest" description="Disordered" evidence="2">
    <location>
        <begin position="151"/>
        <end position="250"/>
    </location>
</feature>
<feature type="region of interest" description="Disordered" evidence="2">
    <location>
        <begin position="1"/>
        <end position="123"/>
    </location>
</feature>
<dbReference type="PROSITE" id="PS50186">
    <property type="entry name" value="DEP"/>
    <property type="match status" value="1"/>
</dbReference>
<dbReference type="InterPro" id="IPR036388">
    <property type="entry name" value="WH-like_DNA-bd_sf"/>
</dbReference>
<dbReference type="Pfam" id="PF25889">
    <property type="entry name" value="WHD_Fungal_DR"/>
    <property type="match status" value="1"/>
</dbReference>
<feature type="compositionally biased region" description="Polar residues" evidence="2">
    <location>
        <begin position="151"/>
        <end position="164"/>
    </location>
</feature>
<feature type="domain" description="RGS" evidence="3">
    <location>
        <begin position="582"/>
        <end position="728"/>
    </location>
</feature>
<dbReference type="GO" id="GO:0035556">
    <property type="term" value="P:intracellular signal transduction"/>
    <property type="evidence" value="ECO:0007669"/>
    <property type="project" value="InterPro"/>
</dbReference>
<dbReference type="Proteomes" id="UP001281614">
    <property type="component" value="Unassembled WGS sequence"/>
</dbReference>
<protein>
    <submittedName>
        <fullName evidence="5">Developmental regulator flba</fullName>
    </submittedName>
</protein>
<dbReference type="InterPro" id="IPR058855">
    <property type="entry name" value="RGS1/SST2-like_Fungal-DR"/>
</dbReference>
<dbReference type="InterPro" id="IPR044926">
    <property type="entry name" value="RGS_subdomain_2"/>
</dbReference>
<dbReference type="CDD" id="cd08708">
    <property type="entry name" value="RGS_FLBA"/>
    <property type="match status" value="1"/>
</dbReference>
<dbReference type="SUPFAM" id="SSF46785">
    <property type="entry name" value="Winged helix' DNA-binding domain"/>
    <property type="match status" value="2"/>
</dbReference>
<dbReference type="SMART" id="SM00049">
    <property type="entry name" value="DEP"/>
    <property type="match status" value="2"/>
</dbReference>
<keyword evidence="1" id="KW-0734">Signal transduction inhibitor</keyword>
<dbReference type="PANTHER" id="PTHR10845:SF192">
    <property type="entry name" value="DOUBLE HIT, ISOFORM B"/>
    <property type="match status" value="1"/>
</dbReference>
<feature type="compositionally biased region" description="Polar residues" evidence="2">
    <location>
        <begin position="1"/>
        <end position="27"/>
    </location>
</feature>
<dbReference type="Gene3D" id="1.10.167.10">
    <property type="entry name" value="Regulator of G-protein Signalling 4, domain 2"/>
    <property type="match status" value="1"/>
</dbReference>
<dbReference type="InterPro" id="IPR000591">
    <property type="entry name" value="DEP_dom"/>
</dbReference>
<sequence length="751" mass="82639">MAAVSKTSRPPNHEPQSNEANLQPRSRTTTTSANPNPTTTTNTTTTTTTTTTTPQSSAATTTAAAAAATTTTSTTTTSTTNTSTTNTNTTSLSSTDPYHAVPVSSVNRPHYRSHHHSPSISSLQKLQRSGGLFGFAAAAFDKTQSALATFSSDQSVRQRASSSALGRVSFTPDSASDAASIGPTDKYPRYRSPSNYSSSSTSTLNHPEGKYPSQLSLVQDPPSQPYSETDPNRPLPIRLPNIESKMHQTSSRLLRMTDDDRPFTKDFKDLFSTLIVSLLPLSAHRVRLTRVENTFLSEDAINNLGSLKFSQSNRMPDPKDPSRIVTTTTTTTFSMAKDMARSICQKFLEARFIESADGKYQQVYNMKGSVWQLTPKGVTVLDRFCSRNGIQQKSISDLVGATLSQLVILERDGQTDKLITDRGTIEVIFRRFIGAHGPNVKSSVSSADSDSLSDYKDGLTGVKMASERKVNGKTYKDTFTGKAATDWLMDCCTTVDRRETYDIASLFVEYDLIEPVVQDRAHMAQYPSNNLFQPTKHSVYQLTAKGKDLINGVGVRGRTSESEAATPASSRNVIARDSNTQRLDKILNDAALRLLFRENLRETHCEENLSFYLDVDDFVRSCRQAIRVAQKNPNANSMDGIKEIMAQAYGIYNAFLAPGSPCELNIDHQLRNNLATRMTKAVGQDVAMIDTLQEVMSLFEDAQNAVFKLMASDSVPKFLRSPKYEHTLKNYDFDSVGGGRVERSTSRSNRK</sequence>
<dbReference type="PROSITE" id="PS50132">
    <property type="entry name" value="RGS"/>
    <property type="match status" value="1"/>
</dbReference>
<evidence type="ECO:0000256" key="2">
    <source>
        <dbReference type="SAM" id="MobiDB-lite"/>
    </source>
</evidence>
<dbReference type="InterPro" id="IPR016137">
    <property type="entry name" value="RGS"/>
</dbReference>
<dbReference type="Gene3D" id="1.10.10.10">
    <property type="entry name" value="Winged helix-like DNA-binding domain superfamily/Winged helix DNA-binding domain"/>
    <property type="match status" value="2"/>
</dbReference>
<evidence type="ECO:0000259" key="3">
    <source>
        <dbReference type="PROSITE" id="PS50132"/>
    </source>
</evidence>
<reference evidence="5" key="1">
    <citation type="submission" date="2023-02" db="EMBL/GenBank/DDBJ databases">
        <title>Colletotrichum kahawae CIFC_Que2 genome sequencing and assembly.</title>
        <authorList>
            <person name="Baroncelli R."/>
        </authorList>
    </citation>
    <scope>NUCLEOTIDE SEQUENCE</scope>
    <source>
        <strain evidence="5">CIFC_Que2</strain>
    </source>
</reference>
<comment type="caution">
    <text evidence="5">The sequence shown here is derived from an EMBL/GenBank/DDBJ whole genome shotgun (WGS) entry which is preliminary data.</text>
</comment>
<feature type="compositionally biased region" description="Low complexity" evidence="2">
    <location>
        <begin position="28"/>
        <end position="95"/>
    </location>
</feature>
<dbReference type="Pfam" id="PF00615">
    <property type="entry name" value="RGS"/>
    <property type="match status" value="1"/>
</dbReference>